<feature type="transmembrane region" description="Helical" evidence="8">
    <location>
        <begin position="372"/>
        <end position="391"/>
    </location>
</feature>
<comment type="similarity">
    <text evidence="2 8">Belongs to the major facilitator superfamily. Bcr/CmlA family.</text>
</comment>
<reference evidence="11" key="1">
    <citation type="journal article" date="2019" name="Int. J. Syst. Evol. Microbiol.">
        <title>The Global Catalogue of Microorganisms (GCM) 10K type strain sequencing project: providing services to taxonomists for standard genome sequencing and annotation.</title>
        <authorList>
            <consortium name="The Broad Institute Genomics Platform"/>
            <consortium name="The Broad Institute Genome Sequencing Center for Infectious Disease"/>
            <person name="Wu L."/>
            <person name="Ma J."/>
        </authorList>
    </citation>
    <scope>NUCLEOTIDE SEQUENCE [LARGE SCALE GENOMIC DNA]</scope>
    <source>
        <strain evidence="11">LMG 29894</strain>
    </source>
</reference>
<feature type="transmembrane region" description="Helical" evidence="8">
    <location>
        <begin position="49"/>
        <end position="66"/>
    </location>
</feature>
<comment type="caution">
    <text evidence="10">The sequence shown here is derived from an EMBL/GenBank/DDBJ whole genome shotgun (WGS) entry which is preliminary data.</text>
</comment>
<feature type="transmembrane region" description="Helical" evidence="8">
    <location>
        <begin position="346"/>
        <end position="366"/>
    </location>
</feature>
<keyword evidence="11" id="KW-1185">Reference proteome</keyword>
<sequence length="411" mass="44479">MSSSAKSSSPAVLILLLAALSMFGPFSIDTVFPMFPEVEKALKVGPIEMQQTISVYLLSYGLMALLHGPLSDALGRRTVILGGVGLFVLASVGCALSESIWSLLFFRAIQGVSAGSGLIVGRAIIRDRFQGSEAQRVMSRTTMVFAIAPAIAPVIGGLIGTRFGWEAIFYFLALFSLLLGFACWRWLPETHPVEARLPLRPVPLFGRYMAMLRNPCFLWLSCSTSFNFAGQFLYISSAPDFVLKLMQLKPTQFAAFFVPMISGIMTGAWISSRMAGRGRPERIISWAYGLMLGSACANILYCSLAEQIVWPWAVIPMFVTGIGTAMASPSITIWGLDHYPNERGTAASLQSFMSLMLNAVVAGVLSPLLSHSALWLALGACSAMVLGWLSWRHAYAIGAHRPEAASESARG</sequence>
<evidence type="ECO:0000256" key="5">
    <source>
        <dbReference type="ARBA" id="ARBA00022692"/>
    </source>
</evidence>
<feature type="transmembrane region" description="Helical" evidence="8">
    <location>
        <begin position="104"/>
        <end position="125"/>
    </location>
</feature>
<feature type="domain" description="Major facilitator superfamily (MFS) profile" evidence="9">
    <location>
        <begin position="13"/>
        <end position="411"/>
    </location>
</feature>
<evidence type="ECO:0000313" key="10">
    <source>
        <dbReference type="EMBL" id="MFC4158770.1"/>
    </source>
</evidence>
<dbReference type="InterPro" id="IPR036259">
    <property type="entry name" value="MFS_trans_sf"/>
</dbReference>
<feature type="transmembrane region" description="Helical" evidence="8">
    <location>
        <begin position="283"/>
        <end position="301"/>
    </location>
</feature>
<dbReference type="SUPFAM" id="SSF103473">
    <property type="entry name" value="MFS general substrate transporter"/>
    <property type="match status" value="1"/>
</dbReference>
<accession>A0ABV8MPF6</accession>
<dbReference type="Proteomes" id="UP001595791">
    <property type="component" value="Unassembled WGS sequence"/>
</dbReference>
<evidence type="ECO:0000259" key="9">
    <source>
        <dbReference type="PROSITE" id="PS50850"/>
    </source>
</evidence>
<dbReference type="PANTHER" id="PTHR23502">
    <property type="entry name" value="MAJOR FACILITATOR SUPERFAMILY"/>
    <property type="match status" value="1"/>
</dbReference>
<evidence type="ECO:0000256" key="7">
    <source>
        <dbReference type="ARBA" id="ARBA00023136"/>
    </source>
</evidence>
<proteinExistence type="inferred from homology"/>
<feature type="transmembrane region" description="Helical" evidence="8">
    <location>
        <begin position="137"/>
        <end position="161"/>
    </location>
</feature>
<protein>
    <recommendedName>
        <fullName evidence="8">Bcr/CflA family efflux transporter</fullName>
    </recommendedName>
</protein>
<keyword evidence="6 8" id="KW-1133">Transmembrane helix</keyword>
<keyword evidence="3 8" id="KW-0813">Transport</keyword>
<keyword evidence="8" id="KW-0997">Cell inner membrane</keyword>
<feature type="transmembrane region" description="Helical" evidence="8">
    <location>
        <begin position="216"/>
        <end position="234"/>
    </location>
</feature>
<comment type="caution">
    <text evidence="8">Lacks conserved residue(s) required for the propagation of feature annotation.</text>
</comment>
<feature type="transmembrane region" description="Helical" evidence="8">
    <location>
        <begin position="78"/>
        <end position="98"/>
    </location>
</feature>
<evidence type="ECO:0000256" key="8">
    <source>
        <dbReference type="RuleBase" id="RU365088"/>
    </source>
</evidence>
<feature type="transmembrane region" description="Helical" evidence="8">
    <location>
        <begin position="254"/>
        <end position="271"/>
    </location>
</feature>
<comment type="subcellular location">
    <subcellularLocation>
        <location evidence="8">Cell inner membrane</location>
        <topology evidence="8">Multi-pass membrane protein</topology>
    </subcellularLocation>
    <subcellularLocation>
        <location evidence="1">Cell membrane</location>
        <topology evidence="1">Multi-pass membrane protein</topology>
    </subcellularLocation>
</comment>
<dbReference type="InterPro" id="IPR011701">
    <property type="entry name" value="MFS"/>
</dbReference>
<dbReference type="InterPro" id="IPR020846">
    <property type="entry name" value="MFS_dom"/>
</dbReference>
<dbReference type="Pfam" id="PF07690">
    <property type="entry name" value="MFS_1"/>
    <property type="match status" value="1"/>
</dbReference>
<evidence type="ECO:0000256" key="3">
    <source>
        <dbReference type="ARBA" id="ARBA00022448"/>
    </source>
</evidence>
<dbReference type="NCBIfam" id="TIGR00710">
    <property type="entry name" value="efflux_Bcr_CflA"/>
    <property type="match status" value="1"/>
</dbReference>
<feature type="transmembrane region" description="Helical" evidence="8">
    <location>
        <begin position="167"/>
        <end position="187"/>
    </location>
</feature>
<dbReference type="PANTHER" id="PTHR23502:SF132">
    <property type="entry name" value="POLYAMINE TRANSPORTER 2-RELATED"/>
    <property type="match status" value="1"/>
</dbReference>
<dbReference type="InterPro" id="IPR004812">
    <property type="entry name" value="Efflux_drug-R_Bcr/CmlA"/>
</dbReference>
<keyword evidence="4" id="KW-1003">Cell membrane</keyword>
<keyword evidence="5 8" id="KW-0812">Transmembrane</keyword>
<name>A0ABV8MPF6_9NEIS</name>
<evidence type="ECO:0000256" key="1">
    <source>
        <dbReference type="ARBA" id="ARBA00004651"/>
    </source>
</evidence>
<evidence type="ECO:0000256" key="2">
    <source>
        <dbReference type="ARBA" id="ARBA00006236"/>
    </source>
</evidence>
<evidence type="ECO:0000313" key="11">
    <source>
        <dbReference type="Proteomes" id="UP001595791"/>
    </source>
</evidence>
<organism evidence="10 11">
    <name type="scientific">Chitinimonas lacunae</name>
    <dbReference type="NCBI Taxonomy" id="1963018"/>
    <lineage>
        <taxon>Bacteria</taxon>
        <taxon>Pseudomonadati</taxon>
        <taxon>Pseudomonadota</taxon>
        <taxon>Betaproteobacteria</taxon>
        <taxon>Neisseriales</taxon>
        <taxon>Chitinibacteraceae</taxon>
        <taxon>Chitinimonas</taxon>
    </lineage>
</organism>
<dbReference type="Gene3D" id="1.20.1720.10">
    <property type="entry name" value="Multidrug resistance protein D"/>
    <property type="match status" value="1"/>
</dbReference>
<evidence type="ECO:0000256" key="6">
    <source>
        <dbReference type="ARBA" id="ARBA00022989"/>
    </source>
</evidence>
<evidence type="ECO:0000256" key="4">
    <source>
        <dbReference type="ARBA" id="ARBA00022475"/>
    </source>
</evidence>
<dbReference type="RefSeq" id="WP_378161809.1">
    <property type="nucleotide sequence ID" value="NZ_JBHSBU010000001.1"/>
</dbReference>
<keyword evidence="7 8" id="KW-0472">Membrane</keyword>
<feature type="transmembrane region" description="Helical" evidence="8">
    <location>
        <begin position="313"/>
        <end position="334"/>
    </location>
</feature>
<dbReference type="PROSITE" id="PS50850">
    <property type="entry name" value="MFS"/>
    <property type="match status" value="1"/>
</dbReference>
<gene>
    <name evidence="10" type="ORF">ACFOW7_05265</name>
</gene>
<dbReference type="CDD" id="cd17320">
    <property type="entry name" value="MFS_MdfA_MDR_like"/>
    <property type="match status" value="1"/>
</dbReference>
<dbReference type="EMBL" id="JBHSBU010000001">
    <property type="protein sequence ID" value="MFC4158770.1"/>
    <property type="molecule type" value="Genomic_DNA"/>
</dbReference>